<dbReference type="AlphaFoldDB" id="A0A8X6XSU1"/>
<evidence type="ECO:0000313" key="1">
    <source>
        <dbReference type="EMBL" id="GFY58030.1"/>
    </source>
</evidence>
<accession>A0A8X6XSU1</accession>
<organism evidence="1 2">
    <name type="scientific">Trichonephila inaurata madagascariensis</name>
    <dbReference type="NCBI Taxonomy" id="2747483"/>
    <lineage>
        <taxon>Eukaryota</taxon>
        <taxon>Metazoa</taxon>
        <taxon>Ecdysozoa</taxon>
        <taxon>Arthropoda</taxon>
        <taxon>Chelicerata</taxon>
        <taxon>Arachnida</taxon>
        <taxon>Araneae</taxon>
        <taxon>Araneomorphae</taxon>
        <taxon>Entelegynae</taxon>
        <taxon>Araneoidea</taxon>
        <taxon>Nephilidae</taxon>
        <taxon>Trichonephila</taxon>
        <taxon>Trichonephila inaurata</taxon>
    </lineage>
</organism>
<dbReference type="EMBL" id="BMAV01011871">
    <property type="protein sequence ID" value="GFY58030.1"/>
    <property type="molecule type" value="Genomic_DNA"/>
</dbReference>
<name>A0A8X6XSU1_9ARAC</name>
<proteinExistence type="predicted"/>
<sequence length="138" mass="15596">MCIVFFLSQTPPNLFVIRETCHLVPSLAELYATIHQRCFRQRSHKRQLLISKQWATLLSCQSLVGGKIANDLELHKARYTTSFRHPHIRSIGANLSVPGIIKNGSLTSQRVGIETQHSHSFTLWVRGNCSQVSFVAVK</sequence>
<protein>
    <submittedName>
        <fullName evidence="1">Uncharacterized protein</fullName>
    </submittedName>
</protein>
<keyword evidence="2" id="KW-1185">Reference proteome</keyword>
<comment type="caution">
    <text evidence="1">The sequence shown here is derived from an EMBL/GenBank/DDBJ whole genome shotgun (WGS) entry which is preliminary data.</text>
</comment>
<gene>
    <name evidence="1" type="ORF">TNIN_125021</name>
</gene>
<evidence type="ECO:0000313" key="2">
    <source>
        <dbReference type="Proteomes" id="UP000886998"/>
    </source>
</evidence>
<dbReference type="Proteomes" id="UP000886998">
    <property type="component" value="Unassembled WGS sequence"/>
</dbReference>
<reference evidence="1" key="1">
    <citation type="submission" date="2020-08" db="EMBL/GenBank/DDBJ databases">
        <title>Multicomponent nature underlies the extraordinary mechanical properties of spider dragline silk.</title>
        <authorList>
            <person name="Kono N."/>
            <person name="Nakamura H."/>
            <person name="Mori M."/>
            <person name="Yoshida Y."/>
            <person name="Ohtoshi R."/>
            <person name="Malay A.D."/>
            <person name="Moran D.A.P."/>
            <person name="Tomita M."/>
            <person name="Numata K."/>
            <person name="Arakawa K."/>
        </authorList>
    </citation>
    <scope>NUCLEOTIDE SEQUENCE</scope>
</reference>